<evidence type="ECO:0000313" key="2">
    <source>
        <dbReference type="EMBL" id="RIM90659.1"/>
    </source>
</evidence>
<accession>A0AAQ0LWP4</accession>
<name>A0AAQ0LWP4_STAXY</name>
<dbReference type="EMBL" id="QXUI01000015">
    <property type="protein sequence ID" value="RIM90659.1"/>
    <property type="molecule type" value="Genomic_DNA"/>
</dbReference>
<dbReference type="Proteomes" id="UP000285579">
    <property type="component" value="Unassembled WGS sequence"/>
</dbReference>
<evidence type="ECO:0000313" key="3">
    <source>
        <dbReference type="Proteomes" id="UP000285579"/>
    </source>
</evidence>
<feature type="transmembrane region" description="Helical" evidence="1">
    <location>
        <begin position="12"/>
        <end position="32"/>
    </location>
</feature>
<proteinExistence type="predicted"/>
<keyword evidence="1" id="KW-1133">Transmembrane helix</keyword>
<organism evidence="2 3">
    <name type="scientific">Staphylococcus xylosus</name>
    <dbReference type="NCBI Taxonomy" id="1288"/>
    <lineage>
        <taxon>Bacteria</taxon>
        <taxon>Bacillati</taxon>
        <taxon>Bacillota</taxon>
        <taxon>Bacilli</taxon>
        <taxon>Bacillales</taxon>
        <taxon>Staphylococcaceae</taxon>
        <taxon>Staphylococcus</taxon>
    </lineage>
</organism>
<protein>
    <submittedName>
        <fullName evidence="2">Uncharacterized protein</fullName>
    </submittedName>
</protein>
<feature type="transmembrane region" description="Helical" evidence="1">
    <location>
        <begin position="59"/>
        <end position="80"/>
    </location>
</feature>
<comment type="caution">
    <text evidence="2">The sequence shown here is derived from an EMBL/GenBank/DDBJ whole genome shotgun (WGS) entry which is preliminary data.</text>
</comment>
<keyword evidence="1" id="KW-0812">Transmembrane</keyword>
<reference evidence="2 3" key="1">
    <citation type="journal article" date="2016" name="Front. Microbiol.">
        <title>Comprehensive Phylogenetic Analysis of Bovine Non-aureus Staphylococci Species Based on Whole-Genome Sequencing.</title>
        <authorList>
            <person name="Naushad S."/>
            <person name="Barkema H.W."/>
            <person name="Luby C."/>
            <person name="Condas L.A."/>
            <person name="Nobrega D.B."/>
            <person name="Carson D.A."/>
            <person name="De Buck J."/>
        </authorList>
    </citation>
    <scope>NUCLEOTIDE SEQUENCE [LARGE SCALE GENOMIC DNA]</scope>
    <source>
        <strain evidence="2 3">SNUC 1349</strain>
    </source>
</reference>
<dbReference type="RefSeq" id="WP_119517870.1">
    <property type="nucleotide sequence ID" value="NZ_QXTZ01000022.1"/>
</dbReference>
<sequence>MIKLFNLLKSSGAFVIYIWLATTIVGLLSWIYTSRLSKPSIKSDLMIARLIEFFKPSPIFLWIGFTIVLIIAILVTIDWVKDKGSSKRK</sequence>
<evidence type="ECO:0000256" key="1">
    <source>
        <dbReference type="SAM" id="Phobius"/>
    </source>
</evidence>
<dbReference type="AlphaFoldDB" id="A0AAQ0LWP4"/>
<gene>
    <name evidence="2" type="ORF">BU104_13630</name>
</gene>
<keyword evidence="1" id="KW-0472">Membrane</keyword>